<dbReference type="EMBL" id="AP007170">
    <property type="protein sequence ID" value="BAE64499.1"/>
    <property type="molecule type" value="Genomic_DNA"/>
</dbReference>
<evidence type="ECO:0000313" key="2">
    <source>
        <dbReference type="Proteomes" id="UP000006564"/>
    </source>
</evidence>
<proteinExistence type="predicted"/>
<reference evidence="1 2" key="1">
    <citation type="journal article" date="2005" name="Nature">
        <title>Genome sequencing and analysis of Aspergillus oryzae.</title>
        <authorList>
            <person name="Machida M."/>
            <person name="Asai K."/>
            <person name="Sano M."/>
            <person name="Tanaka T."/>
            <person name="Kumagai T."/>
            <person name="Terai G."/>
            <person name="Kusumoto K."/>
            <person name="Arima T."/>
            <person name="Akita O."/>
            <person name="Kashiwagi Y."/>
            <person name="Abe K."/>
            <person name="Gomi K."/>
            <person name="Horiuchi H."/>
            <person name="Kitamoto K."/>
            <person name="Kobayashi T."/>
            <person name="Takeuchi M."/>
            <person name="Denning D.W."/>
            <person name="Galagan J.E."/>
            <person name="Nierman W.C."/>
            <person name="Yu J."/>
            <person name="Archer D.B."/>
            <person name="Bennett J.W."/>
            <person name="Bhatnagar D."/>
            <person name="Cleveland T.E."/>
            <person name="Fedorova N.D."/>
            <person name="Gotoh O."/>
            <person name="Horikawa H."/>
            <person name="Hosoyama A."/>
            <person name="Ichinomiya M."/>
            <person name="Igarashi R."/>
            <person name="Iwashita K."/>
            <person name="Juvvadi P.R."/>
            <person name="Kato M."/>
            <person name="Kato Y."/>
            <person name="Kin T."/>
            <person name="Kokubun A."/>
            <person name="Maeda H."/>
            <person name="Maeyama N."/>
            <person name="Maruyama J."/>
            <person name="Nagasaki H."/>
            <person name="Nakajima T."/>
            <person name="Oda K."/>
            <person name="Okada K."/>
            <person name="Paulsen I."/>
            <person name="Sakamoto K."/>
            <person name="Sawano T."/>
            <person name="Takahashi M."/>
            <person name="Takase K."/>
            <person name="Terabayashi Y."/>
            <person name="Wortman J."/>
            <person name="Yamada O."/>
            <person name="Yamagata Y."/>
            <person name="Anazawa H."/>
            <person name="Hata Y."/>
            <person name="Koide Y."/>
            <person name="Komori T."/>
            <person name="Koyama Y."/>
            <person name="Minetoki T."/>
            <person name="Suharnan S."/>
            <person name="Tanaka A."/>
            <person name="Isono K."/>
            <person name="Kuhara S."/>
            <person name="Ogasawara N."/>
            <person name="Kikuchi H."/>
        </authorList>
    </citation>
    <scope>NUCLEOTIDE SEQUENCE [LARGE SCALE GENOMIC DNA]</scope>
    <source>
        <strain evidence="2">ATCC 42149 / RIB 40</strain>
    </source>
</reference>
<dbReference type="RefSeq" id="XP_023093263.1">
    <property type="nucleotide sequence ID" value="XM_023238535.1"/>
</dbReference>
<organism evidence="1 2">
    <name type="scientific">Aspergillus oryzae (strain ATCC 42149 / RIB 40)</name>
    <name type="common">Yellow koji mold</name>
    <dbReference type="NCBI Taxonomy" id="510516"/>
    <lineage>
        <taxon>Eukaryota</taxon>
        <taxon>Fungi</taxon>
        <taxon>Dikarya</taxon>
        <taxon>Ascomycota</taxon>
        <taxon>Pezizomycotina</taxon>
        <taxon>Eurotiomycetes</taxon>
        <taxon>Eurotiomycetidae</taxon>
        <taxon>Eurotiales</taxon>
        <taxon>Aspergillaceae</taxon>
        <taxon>Aspergillus</taxon>
        <taxon>Aspergillus subgen. Circumdati</taxon>
    </lineage>
</organism>
<name>Q2U1R6_ASPOR</name>
<dbReference type="HOGENOM" id="CLU_2291116_0_0_1"/>
<dbReference type="KEGG" id="aor:AO090138000124"/>
<sequence length="101" mass="11197">MSPPQARFVGVCFGLDPDISPSPSDSDLSFSFLLAPMIISLTAEATLAEAIARHADQSTLMEGWKSCLYKLLSFLNRSACFYRNLSSKALFLFKHSFRRSA</sequence>
<dbReference type="VEuPathDB" id="FungiDB:AO090138000124"/>
<accession>Q2U1R6</accession>
<dbReference type="GeneID" id="5997733"/>
<protein>
    <submittedName>
        <fullName evidence="1">DNA, SC138</fullName>
    </submittedName>
</protein>
<dbReference type="AlphaFoldDB" id="Q2U1R6"/>
<dbReference type="EMBL" id="BA000054">
    <property type="protein sequence ID" value="BAE64499.1"/>
    <property type="molecule type" value="Genomic_DNA"/>
</dbReference>
<evidence type="ECO:0000313" key="1">
    <source>
        <dbReference type="EMBL" id="BAE64499.1"/>
    </source>
</evidence>
<gene>
    <name evidence="1" type="ORF">AO090138000124</name>
</gene>
<keyword evidence="2" id="KW-1185">Reference proteome</keyword>
<dbReference type="Proteomes" id="UP000006564">
    <property type="component" value="Chromosome 6"/>
</dbReference>